<dbReference type="InterPro" id="IPR022156">
    <property type="entry name" value="Uncharacterised_YfbK_N"/>
</dbReference>
<dbReference type="AlphaFoldDB" id="A0A1I2E3I9"/>
<evidence type="ECO:0000313" key="2">
    <source>
        <dbReference type="EMBL" id="SFE87464.1"/>
    </source>
</evidence>
<dbReference type="Proteomes" id="UP000198896">
    <property type="component" value="Unassembled WGS sequence"/>
</dbReference>
<proteinExistence type="predicted"/>
<dbReference type="InterPro" id="IPR002035">
    <property type="entry name" value="VWF_A"/>
</dbReference>
<protein>
    <submittedName>
        <fullName evidence="2">Ca-activated chloride channel family protein</fullName>
    </submittedName>
</protein>
<gene>
    <name evidence="2" type="ORF">SAMN05216245_12814</name>
</gene>
<dbReference type="OrthoDB" id="9805121at2"/>
<dbReference type="EMBL" id="FONL01000028">
    <property type="protein sequence ID" value="SFE87464.1"/>
    <property type="molecule type" value="Genomic_DNA"/>
</dbReference>
<dbReference type="Pfam" id="PF12450">
    <property type="entry name" value="vWF_A"/>
    <property type="match status" value="1"/>
</dbReference>
<dbReference type="SMART" id="SM00327">
    <property type="entry name" value="VWA"/>
    <property type="match status" value="1"/>
</dbReference>
<sequence>MKFKNLINKSKETRRKYEYYLSLGYSEHAAKVLSVVTYGDEKLVFLVKQLGRKNVVEELYAWLHERKEETPEKAIEVFYEEKHPRPAYEEERRLGCSCAGIRMPGSAPRGGASGRFAAKKAAPPIEVEENVVMCCEACEEIPSWMADEADSELMEDLSTDSYEPIEEKDAKNVFTAPTSTFRMTTSNASMGIVFNQIRSERRVNMDQVRIEEVLNYFDYEAKIPTDAKFAITTELMEKKGNKKILFIDAQAAHEKKEHQDIILLLDTSGSMCSNDEVTQEAIATIFSKLRAGDRVSLVTYSSKDHTYFKGFEIKDEQSKEELMGIILGIEIEGCTWGSAGINTAYAIGEKFYNPDWNNQVILITDGDLNFGITDKHGLKGLIEEKKKSNLFLSVIGTGLYNYKDDNLEVLAKHGNGTYCVVNNLDDVDESVNRRFIALTNIVAKDVKAQVEFNPRFVKSYRLLGYENRQLNHEDFKNDAVISEPYGSGGHGIALYELEMNEGEDPAVTTDLKYQKPVLTDSDELGSVSIRYKEPLSDKSSEIGTAVYNKNRSTQNVQLAYLLYCLSEKLRGSDKLDEYDEKFLDVMITSEFYKNFSGPNREKLEMLLDAYKHNAEREKADEDL</sequence>
<dbReference type="RefSeq" id="WP_093914317.1">
    <property type="nucleotide sequence ID" value="NZ_FONL01000028.1"/>
</dbReference>
<dbReference type="STRING" id="1123323.SAMN05216245_12814"/>
<keyword evidence="3" id="KW-1185">Reference proteome</keyword>
<dbReference type="Pfam" id="PF12034">
    <property type="entry name" value="YfbK_C"/>
    <property type="match status" value="1"/>
</dbReference>
<dbReference type="InterPro" id="IPR036465">
    <property type="entry name" value="vWFA_dom_sf"/>
</dbReference>
<dbReference type="Gene3D" id="3.40.50.410">
    <property type="entry name" value="von Willebrand factor, type A domain"/>
    <property type="match status" value="1"/>
</dbReference>
<dbReference type="SUPFAM" id="SSF53300">
    <property type="entry name" value="vWA-like"/>
    <property type="match status" value="1"/>
</dbReference>
<accession>A0A1I2E3I9</accession>
<reference evidence="2 3" key="1">
    <citation type="submission" date="2016-10" db="EMBL/GenBank/DDBJ databases">
        <authorList>
            <person name="de Groot N.N."/>
        </authorList>
    </citation>
    <scope>NUCLEOTIDE SEQUENCE [LARGE SCALE GENOMIC DNA]</scope>
    <source>
        <strain evidence="2 3">DSM 9236</strain>
    </source>
</reference>
<feature type="domain" description="VWFA" evidence="1">
    <location>
        <begin position="260"/>
        <end position="441"/>
    </location>
</feature>
<organism evidence="2 3">
    <name type="scientific">Succiniclasticum ruminis DSM 9236</name>
    <dbReference type="NCBI Taxonomy" id="1123323"/>
    <lineage>
        <taxon>Bacteria</taxon>
        <taxon>Bacillati</taxon>
        <taxon>Bacillota</taxon>
        <taxon>Negativicutes</taxon>
        <taxon>Acidaminococcales</taxon>
        <taxon>Acidaminococcaceae</taxon>
        <taxon>Succiniclasticum</taxon>
    </lineage>
</organism>
<dbReference type="Pfam" id="PF00092">
    <property type="entry name" value="VWA"/>
    <property type="match status" value="1"/>
</dbReference>
<dbReference type="PROSITE" id="PS50234">
    <property type="entry name" value="VWFA"/>
    <property type="match status" value="1"/>
</dbReference>
<name>A0A1I2E3I9_9FIRM</name>
<evidence type="ECO:0000313" key="3">
    <source>
        <dbReference type="Proteomes" id="UP000198896"/>
    </source>
</evidence>
<evidence type="ECO:0000259" key="1">
    <source>
        <dbReference type="PROSITE" id="PS50234"/>
    </source>
</evidence>
<dbReference type="InterPro" id="IPR021908">
    <property type="entry name" value="YfbK_C"/>
</dbReference>